<accession>A0A4Q2K7Y7</accession>
<feature type="domain" description="Type I restriction modification DNA specificity" evidence="4">
    <location>
        <begin position="22"/>
        <end position="194"/>
    </location>
</feature>
<protein>
    <submittedName>
        <fullName evidence="5">Restriction endonuclease subunit S</fullName>
    </submittedName>
</protein>
<dbReference type="RefSeq" id="WP_129226386.1">
    <property type="nucleotide sequence ID" value="NZ_SDOZ01000003.1"/>
</dbReference>
<evidence type="ECO:0000313" key="5">
    <source>
        <dbReference type="EMBL" id="RXZ58161.1"/>
    </source>
</evidence>
<dbReference type="GO" id="GO:0004519">
    <property type="term" value="F:endonuclease activity"/>
    <property type="evidence" value="ECO:0007669"/>
    <property type="project" value="UniProtKB-KW"/>
</dbReference>
<keyword evidence="5" id="KW-0378">Hydrolase</keyword>
<reference evidence="5 6" key="1">
    <citation type="journal article" date="2019" name="Gut">
        <title>Antibiotics-induced monodominance of a novel gut bacterial order.</title>
        <authorList>
            <person name="Hildebrand F."/>
            <person name="Moitinho-Silva L."/>
            <person name="Blasche S."/>
            <person name="Jahn M.T."/>
            <person name="Gossmann T.I."/>
            <person name="Heuerta-Cepas J."/>
            <person name="Hercog R."/>
            <person name="Luetge M."/>
            <person name="Bahram M."/>
            <person name="Pryszlak A."/>
            <person name="Alves R.J."/>
            <person name="Waszak S.M."/>
            <person name="Zhu A."/>
            <person name="Ye L."/>
            <person name="Costea P.I."/>
            <person name="Aalvink S."/>
            <person name="Belzer C."/>
            <person name="Forslund S.K."/>
            <person name="Sunagawa S."/>
            <person name="Hentschel U."/>
            <person name="Merten C."/>
            <person name="Patil K.R."/>
            <person name="Benes V."/>
            <person name="Bork P."/>
        </authorList>
    </citation>
    <scope>NUCLEOTIDE SEQUENCE [LARGE SCALE GENOMIC DNA]</scope>
    <source>
        <strain evidence="5 6">HDS1380</strain>
    </source>
</reference>
<feature type="domain" description="Type I restriction modification DNA specificity" evidence="4">
    <location>
        <begin position="224"/>
        <end position="388"/>
    </location>
</feature>
<dbReference type="AlphaFoldDB" id="A0A4Q2K7Y7"/>
<evidence type="ECO:0000313" key="6">
    <source>
        <dbReference type="Proteomes" id="UP000291269"/>
    </source>
</evidence>
<evidence type="ECO:0000256" key="2">
    <source>
        <dbReference type="ARBA" id="ARBA00022747"/>
    </source>
</evidence>
<keyword evidence="3" id="KW-0238">DNA-binding</keyword>
<comment type="caution">
    <text evidence="5">The sequence shown here is derived from an EMBL/GenBank/DDBJ whole genome shotgun (WGS) entry which is preliminary data.</text>
</comment>
<gene>
    <name evidence="5" type="ORF">ESZ91_08855</name>
</gene>
<proteinExistence type="inferred from homology"/>
<dbReference type="SUPFAM" id="SSF116734">
    <property type="entry name" value="DNA methylase specificity domain"/>
    <property type="match status" value="2"/>
</dbReference>
<dbReference type="InterPro" id="IPR052021">
    <property type="entry name" value="Type-I_RS_S_subunit"/>
</dbReference>
<evidence type="ECO:0000256" key="1">
    <source>
        <dbReference type="ARBA" id="ARBA00010923"/>
    </source>
</evidence>
<keyword evidence="5" id="KW-0540">Nuclease</keyword>
<name>A0A4Q2K7Y7_9FIRM</name>
<organism evidence="5 6">
    <name type="scientific">Candidatus Borkfalkia ceftriaxoniphila</name>
    <dbReference type="NCBI Taxonomy" id="2508949"/>
    <lineage>
        <taxon>Bacteria</taxon>
        <taxon>Bacillati</taxon>
        <taxon>Bacillota</taxon>
        <taxon>Clostridia</taxon>
        <taxon>Christensenellales</taxon>
        <taxon>Christensenellaceae</taxon>
        <taxon>Candidatus Borkfalkia</taxon>
    </lineage>
</organism>
<dbReference type="PANTHER" id="PTHR30408:SF12">
    <property type="entry name" value="TYPE I RESTRICTION ENZYME MJAVIII SPECIFICITY SUBUNIT"/>
    <property type="match status" value="1"/>
</dbReference>
<keyword evidence="6" id="KW-1185">Reference proteome</keyword>
<dbReference type="OrthoDB" id="9811611at2"/>
<dbReference type="GO" id="GO:0003677">
    <property type="term" value="F:DNA binding"/>
    <property type="evidence" value="ECO:0007669"/>
    <property type="project" value="UniProtKB-KW"/>
</dbReference>
<comment type="similarity">
    <text evidence="1">Belongs to the type-I restriction system S methylase family.</text>
</comment>
<keyword evidence="2" id="KW-0680">Restriction system</keyword>
<dbReference type="GO" id="GO:0009307">
    <property type="term" value="P:DNA restriction-modification system"/>
    <property type="evidence" value="ECO:0007669"/>
    <property type="project" value="UniProtKB-KW"/>
</dbReference>
<dbReference type="Pfam" id="PF01420">
    <property type="entry name" value="Methylase_S"/>
    <property type="match status" value="2"/>
</dbReference>
<evidence type="ECO:0000259" key="4">
    <source>
        <dbReference type="Pfam" id="PF01420"/>
    </source>
</evidence>
<dbReference type="InterPro" id="IPR000055">
    <property type="entry name" value="Restrct_endonuc_typeI_TRD"/>
</dbReference>
<dbReference type="PANTHER" id="PTHR30408">
    <property type="entry name" value="TYPE-1 RESTRICTION ENZYME ECOKI SPECIFICITY PROTEIN"/>
    <property type="match status" value="1"/>
</dbReference>
<keyword evidence="5" id="KW-0255">Endonuclease</keyword>
<sequence length="400" mass="45293">MSKSNETTPNVPTLRFPNYSGEWQVSSMGKVCTFRKGYGISKENLSSDGTPCILYGELYTTYKTAIAKRIKSKTSLDPTTLFHSKKNDVIIPCSGETAEDIATSVCIPYDDILLGGDLTVIRSDLDGAFLSNQINSVRKYDIARIAQGKSIVHLQADELKKIFIAYPTIEEQQKISGFIDKIDERIEVQNKIISKYETLIKGIIDCLLNKKEDNYYTFKDLYLKAGEGGTPTTDNDSYYENGTIPFIKIDDLSQKYIKRNSDYITYLGLEKSAAWLIPSNSVIFSNGATIGRISINTYPIATKQGVLGIVPSPIVMTEYLYYYMKTTYFRGQVRRITVKGTMDCAYLKDLNSIICHIPEINHQEKRIALLTVLDEKIACERMLLQKLKEQKKYLLSKMFI</sequence>
<dbReference type="EMBL" id="SDOZ01000003">
    <property type="protein sequence ID" value="RXZ58161.1"/>
    <property type="molecule type" value="Genomic_DNA"/>
</dbReference>
<evidence type="ECO:0000256" key="3">
    <source>
        <dbReference type="ARBA" id="ARBA00023125"/>
    </source>
</evidence>
<dbReference type="InterPro" id="IPR044946">
    <property type="entry name" value="Restrct_endonuc_typeI_TRD_sf"/>
</dbReference>
<dbReference type="Gene3D" id="3.90.220.20">
    <property type="entry name" value="DNA methylase specificity domains"/>
    <property type="match status" value="2"/>
</dbReference>
<dbReference type="Proteomes" id="UP000291269">
    <property type="component" value="Unassembled WGS sequence"/>
</dbReference>